<evidence type="ECO:0000313" key="2">
    <source>
        <dbReference type="EMBL" id="KAK7862517.1"/>
    </source>
</evidence>
<name>A0AAN9VJJ1_9ORTH</name>
<dbReference type="Pfam" id="PF08213">
    <property type="entry name" value="COX24_C"/>
    <property type="match status" value="1"/>
</dbReference>
<dbReference type="InterPro" id="IPR013177">
    <property type="entry name" value="Ribosomal_mS38_C"/>
</dbReference>
<comment type="caution">
    <text evidence="2">The sequence shown here is derived from an EMBL/GenBank/DDBJ whole genome shotgun (WGS) entry which is preliminary data.</text>
</comment>
<dbReference type="Proteomes" id="UP001378592">
    <property type="component" value="Unassembled WGS sequence"/>
</dbReference>
<evidence type="ECO:0000259" key="1">
    <source>
        <dbReference type="SMART" id="SM01155"/>
    </source>
</evidence>
<proteinExistence type="predicted"/>
<dbReference type="AlphaFoldDB" id="A0AAN9VJJ1"/>
<keyword evidence="3" id="KW-1185">Reference proteome</keyword>
<evidence type="ECO:0000313" key="3">
    <source>
        <dbReference type="Proteomes" id="UP001378592"/>
    </source>
</evidence>
<gene>
    <name evidence="2" type="ORF">R5R35_008989</name>
</gene>
<dbReference type="EMBL" id="JAZDUA010000272">
    <property type="protein sequence ID" value="KAK7862517.1"/>
    <property type="molecule type" value="Genomic_DNA"/>
</dbReference>
<protein>
    <recommendedName>
        <fullName evidence="1">Ribosomal protein mS38 C-terminal domain-containing protein</fullName>
    </recommendedName>
</protein>
<sequence length="239" mass="28375">MVNPILQRIYRPQTVHTHQQSTFVYIKECAVRFVVRLTMFSRICRLLTRNIRSDVGMYPSFQVARLMHHVQNDSKTTAMKGGELQSFLKSNSTCGLIALKHLPQTAPIGRVNSRILDFPFPFSYIPVPVDKRDPLLDVQINEPHQDKVVEKQAARLIVIRRRKMKKHKLRKLRKKMKFEWAKVRQRRELRKEKLFQAKLVAQMKEADEFDAAEYVSEKLRKIEEFSQLEEKKRKFEKKL</sequence>
<feature type="domain" description="Ribosomal protein mS38 C-terminal" evidence="1">
    <location>
        <begin position="152"/>
        <end position="185"/>
    </location>
</feature>
<organism evidence="2 3">
    <name type="scientific">Gryllus longicercus</name>
    <dbReference type="NCBI Taxonomy" id="2509291"/>
    <lineage>
        <taxon>Eukaryota</taxon>
        <taxon>Metazoa</taxon>
        <taxon>Ecdysozoa</taxon>
        <taxon>Arthropoda</taxon>
        <taxon>Hexapoda</taxon>
        <taxon>Insecta</taxon>
        <taxon>Pterygota</taxon>
        <taxon>Neoptera</taxon>
        <taxon>Polyneoptera</taxon>
        <taxon>Orthoptera</taxon>
        <taxon>Ensifera</taxon>
        <taxon>Gryllidea</taxon>
        <taxon>Grylloidea</taxon>
        <taxon>Gryllidae</taxon>
        <taxon>Gryllinae</taxon>
        <taxon>Gryllus</taxon>
    </lineage>
</organism>
<reference evidence="2 3" key="1">
    <citation type="submission" date="2024-03" db="EMBL/GenBank/DDBJ databases">
        <title>The genome assembly and annotation of the cricket Gryllus longicercus Weissman &amp; Gray.</title>
        <authorList>
            <person name="Szrajer S."/>
            <person name="Gray D."/>
            <person name="Ylla G."/>
        </authorList>
    </citation>
    <scope>NUCLEOTIDE SEQUENCE [LARGE SCALE GENOMIC DNA]</scope>
    <source>
        <strain evidence="2">DAG 2021-001</strain>
        <tissue evidence="2">Whole body minus gut</tissue>
    </source>
</reference>
<dbReference type="SMART" id="SM01155">
    <property type="entry name" value="DUF1713"/>
    <property type="match status" value="1"/>
</dbReference>
<accession>A0AAN9VJJ1</accession>